<keyword evidence="2 4" id="KW-0547">Nucleotide-binding</keyword>
<comment type="caution">
    <text evidence="6">The sequence shown here is derived from an EMBL/GenBank/DDBJ whole genome shotgun (WGS) entry which is preliminary data.</text>
</comment>
<evidence type="ECO:0000313" key="7">
    <source>
        <dbReference type="Proteomes" id="UP001589854"/>
    </source>
</evidence>
<feature type="domain" description="FtsK" evidence="5">
    <location>
        <begin position="153"/>
        <end position="334"/>
    </location>
</feature>
<evidence type="ECO:0000259" key="5">
    <source>
        <dbReference type="PROSITE" id="PS50901"/>
    </source>
</evidence>
<accession>A0ABV6GK74</accession>
<proteinExistence type="predicted"/>
<evidence type="ECO:0000256" key="4">
    <source>
        <dbReference type="PROSITE-ProRule" id="PRU00289"/>
    </source>
</evidence>
<dbReference type="RefSeq" id="WP_378938014.1">
    <property type="nucleotide sequence ID" value="NZ_JBHLVO010000029.1"/>
</dbReference>
<dbReference type="PROSITE" id="PS50901">
    <property type="entry name" value="FTSK"/>
    <property type="match status" value="1"/>
</dbReference>
<name>A0ABV6GK74_9BACI</name>
<dbReference type="InterPro" id="IPR050206">
    <property type="entry name" value="FtsK/SpoIIIE/SftA"/>
</dbReference>
<gene>
    <name evidence="6" type="ORF">ACFFIX_22370</name>
</gene>
<evidence type="ECO:0000256" key="3">
    <source>
        <dbReference type="ARBA" id="ARBA00022840"/>
    </source>
</evidence>
<evidence type="ECO:0000313" key="6">
    <source>
        <dbReference type="EMBL" id="MFC0274097.1"/>
    </source>
</evidence>
<dbReference type="Gene3D" id="3.40.50.300">
    <property type="entry name" value="P-loop containing nucleotide triphosphate hydrolases"/>
    <property type="match status" value="1"/>
</dbReference>
<protein>
    <submittedName>
        <fullName evidence="6">FtsK/SpoIIIE domain-containing protein</fullName>
    </submittedName>
</protein>
<sequence>MWKQAERGESDFIPLFFPWYEHQEYRMEPPEDFVLTDEEEELKELYNVDNDQLYWRRWAIRNNCGGDPELFKQEYPANSEEAFLSSGRPRFDIKTLFTQLFGANIEISGDCSRFTLKVYKTTIPSVLKYNFNEIQPLLEHFSLGIISGKDRNGQYVTFDLLKQPHILIAGETGSGKSTQLRSILTTMILSKRPSELHLYLGDCKKSEFHIFRKVEHVQCVLSTSKDIRKMLKHIKRELDERSDLAEAFEVSHIDDLPIEHKKPYIVVCIDEFVMLRKDEEIMEILTEIVAIGRTLGVFAILSMQRPNAKVLDTTIRANLTVSMGFKLRDVTESRIVNTPKAHEIDVSGRFIMNSDKLYELQAPYLKIEDAKSLLSPFMVSNEVKEVFSNEGKEEVKQLTKNDIFGRLN</sequence>
<dbReference type="InterPro" id="IPR027417">
    <property type="entry name" value="P-loop_NTPase"/>
</dbReference>
<keyword evidence="3 4" id="KW-0067">ATP-binding</keyword>
<comment type="subcellular location">
    <subcellularLocation>
        <location evidence="1">Membrane</location>
        <topology evidence="1">Multi-pass membrane protein</topology>
    </subcellularLocation>
</comment>
<evidence type="ECO:0000256" key="2">
    <source>
        <dbReference type="ARBA" id="ARBA00022741"/>
    </source>
</evidence>
<dbReference type="InterPro" id="IPR002543">
    <property type="entry name" value="FtsK_dom"/>
</dbReference>
<dbReference type="Pfam" id="PF01580">
    <property type="entry name" value="FtsK_SpoIIIE"/>
    <property type="match status" value="1"/>
</dbReference>
<dbReference type="PANTHER" id="PTHR22683:SF41">
    <property type="entry name" value="DNA TRANSLOCASE FTSK"/>
    <property type="match status" value="1"/>
</dbReference>
<reference evidence="6 7" key="1">
    <citation type="submission" date="2024-09" db="EMBL/GenBank/DDBJ databases">
        <authorList>
            <person name="Sun Q."/>
            <person name="Mori K."/>
        </authorList>
    </citation>
    <scope>NUCLEOTIDE SEQUENCE [LARGE SCALE GENOMIC DNA]</scope>
    <source>
        <strain evidence="6 7">CCM 7228</strain>
    </source>
</reference>
<evidence type="ECO:0000256" key="1">
    <source>
        <dbReference type="ARBA" id="ARBA00004141"/>
    </source>
</evidence>
<dbReference type="SUPFAM" id="SSF52540">
    <property type="entry name" value="P-loop containing nucleoside triphosphate hydrolases"/>
    <property type="match status" value="1"/>
</dbReference>
<organism evidence="6 7">
    <name type="scientific">Metabacillus herbersteinensis</name>
    <dbReference type="NCBI Taxonomy" id="283816"/>
    <lineage>
        <taxon>Bacteria</taxon>
        <taxon>Bacillati</taxon>
        <taxon>Bacillota</taxon>
        <taxon>Bacilli</taxon>
        <taxon>Bacillales</taxon>
        <taxon>Bacillaceae</taxon>
        <taxon>Metabacillus</taxon>
    </lineage>
</organism>
<dbReference type="Proteomes" id="UP001589854">
    <property type="component" value="Unassembled WGS sequence"/>
</dbReference>
<dbReference type="EMBL" id="JBHLVO010000029">
    <property type="protein sequence ID" value="MFC0274097.1"/>
    <property type="molecule type" value="Genomic_DNA"/>
</dbReference>
<keyword evidence="7" id="KW-1185">Reference proteome</keyword>
<feature type="binding site" evidence="4">
    <location>
        <begin position="170"/>
        <end position="177"/>
    </location>
    <ligand>
        <name>ATP</name>
        <dbReference type="ChEBI" id="CHEBI:30616"/>
    </ligand>
</feature>
<dbReference type="PANTHER" id="PTHR22683">
    <property type="entry name" value="SPORULATION PROTEIN RELATED"/>
    <property type="match status" value="1"/>
</dbReference>